<reference evidence="2 3" key="1">
    <citation type="submission" date="2014-04" db="EMBL/GenBank/DDBJ databases">
        <authorList>
            <consortium name="DOE Joint Genome Institute"/>
            <person name="Kuo A."/>
            <person name="Zuccaro A."/>
            <person name="Kohler A."/>
            <person name="Nagy L.G."/>
            <person name="Floudas D."/>
            <person name="Copeland A."/>
            <person name="Barry K.W."/>
            <person name="Cichocki N."/>
            <person name="Veneault-Fourrey C."/>
            <person name="LaButti K."/>
            <person name="Lindquist E.A."/>
            <person name="Lipzen A."/>
            <person name="Lundell T."/>
            <person name="Morin E."/>
            <person name="Murat C."/>
            <person name="Sun H."/>
            <person name="Tunlid A."/>
            <person name="Henrissat B."/>
            <person name="Grigoriev I.V."/>
            <person name="Hibbett D.S."/>
            <person name="Martin F."/>
            <person name="Nordberg H.P."/>
            <person name="Cantor M.N."/>
            <person name="Hua S.X."/>
        </authorList>
    </citation>
    <scope>NUCLEOTIDE SEQUENCE [LARGE SCALE GENOMIC DNA]</scope>
    <source>
        <strain evidence="2 3">MAFF 305830</strain>
    </source>
</reference>
<keyword evidence="3" id="KW-1185">Reference proteome</keyword>
<feature type="region of interest" description="Disordered" evidence="1">
    <location>
        <begin position="147"/>
        <end position="176"/>
    </location>
</feature>
<dbReference type="AlphaFoldDB" id="A0A0C3BNT0"/>
<protein>
    <submittedName>
        <fullName evidence="2">Uncharacterized protein</fullName>
    </submittedName>
</protein>
<name>A0A0C3BNT0_SERVB</name>
<sequence>MRTEGTSTTSASFDASAASLNGNARGFPLDYFCIRSLATGKLLDVPTGERTDGQEIILWNEKENSLVESLRSQDADNQVFFVDESGALCSKQFGHALDVEDGVLVLRCRRPITTPYPTRASHALPAFSYDPVSGQILVNFESDPAFPPPVPPKSNFDPAPPPYSPTGFTETGSSTTKQDPAAQAWKQKCYLLTSIPSRKPRTFVDDAADFFATGASFITGPLASLSMPFGLSSTEPDHVGSGPLHKSEEDARVLNERVSLEHVTAGHFDLREDEVLEEERPEEAEIDDDPDVMRRVRVVGYRRQTESPNSRSRDRKRWEILPIRKERRRF</sequence>
<organism evidence="2 3">
    <name type="scientific">Serendipita vermifera MAFF 305830</name>
    <dbReference type="NCBI Taxonomy" id="933852"/>
    <lineage>
        <taxon>Eukaryota</taxon>
        <taxon>Fungi</taxon>
        <taxon>Dikarya</taxon>
        <taxon>Basidiomycota</taxon>
        <taxon>Agaricomycotina</taxon>
        <taxon>Agaricomycetes</taxon>
        <taxon>Sebacinales</taxon>
        <taxon>Serendipitaceae</taxon>
        <taxon>Serendipita</taxon>
    </lineage>
</organism>
<dbReference type="Gene3D" id="2.80.10.50">
    <property type="match status" value="1"/>
</dbReference>
<proteinExistence type="predicted"/>
<dbReference type="OrthoDB" id="9895617at2759"/>
<dbReference type="STRING" id="933852.A0A0C3BNT0"/>
<dbReference type="EMBL" id="KN824277">
    <property type="protein sequence ID" value="KIM33749.1"/>
    <property type="molecule type" value="Genomic_DNA"/>
</dbReference>
<gene>
    <name evidence="2" type="ORF">M408DRAFT_325357</name>
</gene>
<feature type="compositionally biased region" description="Pro residues" evidence="1">
    <location>
        <begin position="147"/>
        <end position="164"/>
    </location>
</feature>
<evidence type="ECO:0000256" key="1">
    <source>
        <dbReference type="SAM" id="MobiDB-lite"/>
    </source>
</evidence>
<dbReference type="Proteomes" id="UP000054097">
    <property type="component" value="Unassembled WGS sequence"/>
</dbReference>
<reference evidence="3" key="2">
    <citation type="submission" date="2015-01" db="EMBL/GenBank/DDBJ databases">
        <title>Evolutionary Origins and Diversification of the Mycorrhizal Mutualists.</title>
        <authorList>
            <consortium name="DOE Joint Genome Institute"/>
            <consortium name="Mycorrhizal Genomics Consortium"/>
            <person name="Kohler A."/>
            <person name="Kuo A."/>
            <person name="Nagy L.G."/>
            <person name="Floudas D."/>
            <person name="Copeland A."/>
            <person name="Barry K.W."/>
            <person name="Cichocki N."/>
            <person name="Veneault-Fourrey C."/>
            <person name="LaButti K."/>
            <person name="Lindquist E.A."/>
            <person name="Lipzen A."/>
            <person name="Lundell T."/>
            <person name="Morin E."/>
            <person name="Murat C."/>
            <person name="Riley R."/>
            <person name="Ohm R."/>
            <person name="Sun H."/>
            <person name="Tunlid A."/>
            <person name="Henrissat B."/>
            <person name="Grigoriev I.V."/>
            <person name="Hibbett D.S."/>
            <person name="Martin F."/>
        </authorList>
    </citation>
    <scope>NUCLEOTIDE SEQUENCE [LARGE SCALE GENOMIC DNA]</scope>
    <source>
        <strain evidence="3">MAFF 305830</strain>
    </source>
</reference>
<dbReference type="SUPFAM" id="SSF50370">
    <property type="entry name" value="Ricin B-like lectins"/>
    <property type="match status" value="1"/>
</dbReference>
<dbReference type="HOGENOM" id="CLU_066671_0_0_1"/>
<evidence type="ECO:0000313" key="3">
    <source>
        <dbReference type="Proteomes" id="UP000054097"/>
    </source>
</evidence>
<feature type="compositionally biased region" description="Polar residues" evidence="1">
    <location>
        <begin position="166"/>
        <end position="176"/>
    </location>
</feature>
<dbReference type="InterPro" id="IPR035992">
    <property type="entry name" value="Ricin_B-like_lectins"/>
</dbReference>
<evidence type="ECO:0000313" key="2">
    <source>
        <dbReference type="EMBL" id="KIM33749.1"/>
    </source>
</evidence>
<accession>A0A0C3BNT0</accession>